<evidence type="ECO:0000256" key="3">
    <source>
        <dbReference type="ARBA" id="ARBA00022629"/>
    </source>
</evidence>
<dbReference type="EMBL" id="JBHSSM010000008">
    <property type="protein sequence ID" value="MFC6314488.1"/>
    <property type="molecule type" value="Genomic_DNA"/>
</dbReference>
<dbReference type="RefSeq" id="WP_125600418.1">
    <property type="nucleotide sequence ID" value="NZ_JBHSSM010000008.1"/>
</dbReference>
<evidence type="ECO:0000256" key="2">
    <source>
        <dbReference type="ARBA" id="ARBA00006479"/>
    </source>
</evidence>
<evidence type="ECO:0000256" key="1">
    <source>
        <dbReference type="ARBA" id="ARBA00002486"/>
    </source>
</evidence>
<dbReference type="Gene3D" id="3.30.420.40">
    <property type="match status" value="2"/>
</dbReference>
<reference evidence="5" key="1">
    <citation type="journal article" date="2019" name="Int. J. Syst. Evol. Microbiol.">
        <title>The Global Catalogue of Microorganisms (GCM) 10K type strain sequencing project: providing services to taxonomists for standard genome sequencing and annotation.</title>
        <authorList>
            <consortium name="The Broad Institute Genomics Platform"/>
            <consortium name="The Broad Institute Genome Sequencing Center for Infectious Disease"/>
            <person name="Wu L."/>
            <person name="Ma J."/>
        </authorList>
    </citation>
    <scope>NUCLEOTIDE SEQUENCE [LARGE SCALE GENOMIC DNA]</scope>
    <source>
        <strain evidence="5">CCM 8897</strain>
    </source>
</reference>
<keyword evidence="3" id="KW-0859">Xylose metabolism</keyword>
<name>A0ABW1UN55_9LACO</name>
<dbReference type="PANTHER" id="PTHR18964:SF149">
    <property type="entry name" value="BIFUNCTIONAL UDP-N-ACETYLGLUCOSAMINE 2-EPIMERASE_N-ACETYLMANNOSAMINE KINASE"/>
    <property type="match status" value="1"/>
</dbReference>
<protein>
    <submittedName>
        <fullName evidence="4">ROK family protein</fullName>
    </submittedName>
</protein>
<sequence length="395" mass="44356">MKITKKQQALQSKVIDVIYTQGPISRIDIANFTGITPATTSAITASLIESGLVTEAGEEIQQQTSGRRKILLQIVANQQFFIGSELSEKYFSFCLTDNLGTVVKSNIVSFQPPHAFTDHSSNDYLQLLKQFYHECLPYQPTAIGIALPGHFDPKQNKILTNNAIWNQFDLLQIAQSFDIPVFSENNVQSMAKAQRILKTSQTDSNFLYLHISRGMFCSYMYQGEIYGSQNQRIGEIGHTTVNPDGELCECGKRGCLQTYASEAWIIKKAKILFSHTKGTYLHQLIDDQNEINIKTIINAYHLGDDGINNILQHALKYLAITLENISLLIDCRTIYLHSELFNDAELFDLLQEKIQQNISLANFERSQHLVALPYTDLDGAVGACGFLISKFLLGK</sequence>
<gene>
    <name evidence="4" type="ORF">ACFQHW_02775</name>
</gene>
<comment type="caution">
    <text evidence="4">The sequence shown here is derived from an EMBL/GenBank/DDBJ whole genome shotgun (WGS) entry which is preliminary data.</text>
</comment>
<accession>A0ABW1UN55</accession>
<dbReference type="Pfam" id="PF00480">
    <property type="entry name" value="ROK"/>
    <property type="match status" value="1"/>
</dbReference>
<dbReference type="SUPFAM" id="SSF53067">
    <property type="entry name" value="Actin-like ATPase domain"/>
    <property type="match status" value="1"/>
</dbReference>
<evidence type="ECO:0000313" key="5">
    <source>
        <dbReference type="Proteomes" id="UP001596310"/>
    </source>
</evidence>
<dbReference type="Gene3D" id="1.10.10.10">
    <property type="entry name" value="Winged helix-like DNA-binding domain superfamily/Winged helix DNA-binding domain"/>
    <property type="match status" value="1"/>
</dbReference>
<organism evidence="4 5">
    <name type="scientific">Lapidilactobacillus achengensis</name>
    <dbReference type="NCBI Taxonomy" id="2486000"/>
    <lineage>
        <taxon>Bacteria</taxon>
        <taxon>Bacillati</taxon>
        <taxon>Bacillota</taxon>
        <taxon>Bacilli</taxon>
        <taxon>Lactobacillales</taxon>
        <taxon>Lactobacillaceae</taxon>
        <taxon>Lapidilactobacillus</taxon>
    </lineage>
</organism>
<dbReference type="InterPro" id="IPR043129">
    <property type="entry name" value="ATPase_NBD"/>
</dbReference>
<dbReference type="PANTHER" id="PTHR18964">
    <property type="entry name" value="ROK (REPRESSOR, ORF, KINASE) FAMILY"/>
    <property type="match status" value="1"/>
</dbReference>
<dbReference type="InterPro" id="IPR036388">
    <property type="entry name" value="WH-like_DNA-bd_sf"/>
</dbReference>
<comment type="similarity">
    <text evidence="2">Belongs to the ROK (NagC/XylR) family.</text>
</comment>
<keyword evidence="5" id="KW-1185">Reference proteome</keyword>
<dbReference type="InterPro" id="IPR000600">
    <property type="entry name" value="ROK"/>
</dbReference>
<proteinExistence type="inferred from homology"/>
<evidence type="ECO:0000313" key="4">
    <source>
        <dbReference type="EMBL" id="MFC6314488.1"/>
    </source>
</evidence>
<dbReference type="SUPFAM" id="SSF46785">
    <property type="entry name" value="Winged helix' DNA-binding domain"/>
    <property type="match status" value="1"/>
</dbReference>
<keyword evidence="3" id="KW-0119">Carbohydrate metabolism</keyword>
<dbReference type="InterPro" id="IPR036390">
    <property type="entry name" value="WH_DNA-bd_sf"/>
</dbReference>
<comment type="function">
    <text evidence="1">Transcriptional repressor of xylose-utilizing enzymes.</text>
</comment>
<dbReference type="Proteomes" id="UP001596310">
    <property type="component" value="Unassembled WGS sequence"/>
</dbReference>